<name>A0ABT9NHY6_9ACTO</name>
<dbReference type="EMBL" id="JAUSQX010000001">
    <property type="protein sequence ID" value="MDP9807008.1"/>
    <property type="molecule type" value="Genomic_DNA"/>
</dbReference>
<accession>A0ABT9NHY6</accession>
<keyword evidence="1" id="KW-0812">Transmembrane</keyword>
<keyword evidence="1" id="KW-1133">Transmembrane helix</keyword>
<dbReference type="Proteomes" id="UP001243212">
    <property type="component" value="Unassembled WGS sequence"/>
</dbReference>
<feature type="transmembrane region" description="Helical" evidence="1">
    <location>
        <begin position="37"/>
        <end position="58"/>
    </location>
</feature>
<evidence type="ECO:0008006" key="4">
    <source>
        <dbReference type="Google" id="ProtNLM"/>
    </source>
</evidence>
<evidence type="ECO:0000313" key="2">
    <source>
        <dbReference type="EMBL" id="MDP9807008.1"/>
    </source>
</evidence>
<comment type="caution">
    <text evidence="2">The sequence shown here is derived from an EMBL/GenBank/DDBJ whole genome shotgun (WGS) entry which is preliminary data.</text>
</comment>
<evidence type="ECO:0000256" key="1">
    <source>
        <dbReference type="SAM" id="Phobius"/>
    </source>
</evidence>
<evidence type="ECO:0000313" key="3">
    <source>
        <dbReference type="Proteomes" id="UP001243212"/>
    </source>
</evidence>
<dbReference type="RefSeq" id="WP_307683188.1">
    <property type="nucleotide sequence ID" value="NZ_JAUSQX010000001.1"/>
</dbReference>
<reference evidence="2 3" key="1">
    <citation type="submission" date="2023-07" db="EMBL/GenBank/DDBJ databases">
        <title>Sequencing the genomes of 1000 actinobacteria strains.</title>
        <authorList>
            <person name="Klenk H.-P."/>
        </authorList>
    </citation>
    <scope>NUCLEOTIDE SEQUENCE [LARGE SCALE GENOMIC DNA]</scope>
    <source>
        <strain evidence="2 3">DSM 17163</strain>
    </source>
</reference>
<organism evidence="2 3">
    <name type="scientific">Trueperella bonasi</name>
    <dbReference type="NCBI Taxonomy" id="312286"/>
    <lineage>
        <taxon>Bacteria</taxon>
        <taxon>Bacillati</taxon>
        <taxon>Actinomycetota</taxon>
        <taxon>Actinomycetes</taxon>
        <taxon>Actinomycetales</taxon>
        <taxon>Actinomycetaceae</taxon>
        <taxon>Trueperella</taxon>
    </lineage>
</organism>
<keyword evidence="1" id="KW-0472">Membrane</keyword>
<gene>
    <name evidence="2" type="ORF">J2S70_001590</name>
</gene>
<keyword evidence="3" id="KW-1185">Reference proteome</keyword>
<protein>
    <recommendedName>
        <fullName evidence="4">Cell division protein FtsL</fullName>
    </recommendedName>
</protein>
<sequence length="130" mass="13782">MSTALNTQRAFAAPSTRPVIEMPGLEVVPTPAPARGFFGTVFVCLALFVGSISVAFHLNTLMIQGAYDVKNINVELNEVTAREATLEKEAIGVSTPHELRKRASSLGLVPAEAALHIDLETGVITAPAKK</sequence>
<proteinExistence type="predicted"/>